<feature type="transmembrane region" description="Helical" evidence="1">
    <location>
        <begin position="106"/>
        <end position="128"/>
    </location>
</feature>
<accession>A0ABR2YN37</accession>
<evidence type="ECO:0000256" key="1">
    <source>
        <dbReference type="SAM" id="Phobius"/>
    </source>
</evidence>
<keyword evidence="1" id="KW-1133">Transmembrane helix</keyword>
<gene>
    <name evidence="2" type="ORF">WJX75_005157</name>
</gene>
<keyword evidence="3" id="KW-1185">Reference proteome</keyword>
<comment type="caution">
    <text evidence="2">The sequence shown here is derived from an EMBL/GenBank/DDBJ whole genome shotgun (WGS) entry which is preliminary data.</text>
</comment>
<dbReference type="EMBL" id="JALJOT010000008">
    <property type="protein sequence ID" value="KAK9908267.1"/>
    <property type="molecule type" value="Genomic_DNA"/>
</dbReference>
<proteinExistence type="predicted"/>
<keyword evidence="1" id="KW-0472">Membrane</keyword>
<evidence type="ECO:0000313" key="3">
    <source>
        <dbReference type="Proteomes" id="UP001491310"/>
    </source>
</evidence>
<name>A0ABR2YN37_9CHLO</name>
<evidence type="ECO:0000313" key="2">
    <source>
        <dbReference type="EMBL" id="KAK9908267.1"/>
    </source>
</evidence>
<dbReference type="Proteomes" id="UP001491310">
    <property type="component" value="Unassembled WGS sequence"/>
</dbReference>
<feature type="transmembrane region" description="Helical" evidence="1">
    <location>
        <begin position="149"/>
        <end position="173"/>
    </location>
</feature>
<reference evidence="2 3" key="1">
    <citation type="journal article" date="2024" name="Nat. Commun.">
        <title>Phylogenomics reveals the evolutionary origins of lichenization in chlorophyte algae.</title>
        <authorList>
            <person name="Puginier C."/>
            <person name="Libourel C."/>
            <person name="Otte J."/>
            <person name="Skaloud P."/>
            <person name="Haon M."/>
            <person name="Grisel S."/>
            <person name="Petersen M."/>
            <person name="Berrin J.G."/>
            <person name="Delaux P.M."/>
            <person name="Dal Grande F."/>
            <person name="Keller J."/>
        </authorList>
    </citation>
    <scope>NUCLEOTIDE SEQUENCE [LARGE SCALE GENOMIC DNA]</scope>
    <source>
        <strain evidence="2 3">SAG 216-7</strain>
    </source>
</reference>
<protein>
    <submittedName>
        <fullName evidence="2">Uncharacterized protein</fullName>
    </submittedName>
</protein>
<organism evidence="2 3">
    <name type="scientific">Coccomyxa subellipsoidea</name>
    <dbReference type="NCBI Taxonomy" id="248742"/>
    <lineage>
        <taxon>Eukaryota</taxon>
        <taxon>Viridiplantae</taxon>
        <taxon>Chlorophyta</taxon>
        <taxon>core chlorophytes</taxon>
        <taxon>Trebouxiophyceae</taxon>
        <taxon>Trebouxiophyceae incertae sedis</taxon>
        <taxon>Coccomyxaceae</taxon>
        <taxon>Coccomyxa</taxon>
    </lineage>
</organism>
<sequence>MQSSSIGSISDADHLQLPIRRGSGNARSMMLVSSLASLPSKVSCFRRSSASCTGDRRRTMRQPTTAFLWGSDRRSKRPKSKNVLDTTMAWGDILTLMATELASERIPLSVCGLHCTVTILAWVGVAVAKGDYRYRAPSMVFGAQQTAMILASFSAAVTWALFVPTVLASYASMVTHNILDPAVLVSHTTDAQLPAQLEVIFASLWSVASWRGIYAGLRPYI</sequence>
<keyword evidence="1" id="KW-0812">Transmembrane</keyword>